<feature type="transmembrane region" description="Helical" evidence="6">
    <location>
        <begin position="40"/>
        <end position="57"/>
    </location>
</feature>
<feature type="transmembrane region" description="Helical" evidence="6">
    <location>
        <begin position="77"/>
        <end position="96"/>
    </location>
</feature>
<comment type="subcellular location">
    <subcellularLocation>
        <location evidence="1 6">Cell membrane</location>
        <topology evidence="1 6">Multi-pass membrane protein</topology>
    </subcellularLocation>
</comment>
<proteinExistence type="inferred from homology"/>
<feature type="transmembrane region" description="Helical" evidence="6">
    <location>
        <begin position="12"/>
        <end position="28"/>
    </location>
</feature>
<name>A0ABM5HNG8_DRORH</name>
<feature type="transmembrane region" description="Helical" evidence="6">
    <location>
        <begin position="166"/>
        <end position="190"/>
    </location>
</feature>
<keyword evidence="6" id="KW-0675">Receptor</keyword>
<sequence>MFDWAGLLLKAVYYYGHLIGLSNFEFDWRTGRVFTAKRSTFYAIAINAIIFMLLILQSTKKLDLNMIIGRSNKLVQYVLIIVLGMRIAAGFSAILVRWRQRTQMMRLTKMVIRIFLQKPQVIRMSRWDILIKFILACTTDFLQMAITWNAMGHSEANQILPMVVQFWMSAVINLATSQHYLVILFVRAYYHLLNRELRQVIEECKELSNHPQRKGAFMTRCCSLSDRLEIIAKLQTQLQSTVTQLHEVFALQGLMVFGGYYILSIATAYLTYSILKNGYENLEMTLVMMILSFTWSFFFYLDAILNLFMTLNLIDDHKEMIRLLDQRTIFASRLDVRLEETFDSMQLQMIRDPFKIKIFKTFTITRSSTSVMFGSLITNSIFLIQYDLENF</sequence>
<protein>
    <recommendedName>
        <fullName evidence="6">Gustatory receptor</fullName>
    </recommendedName>
</protein>
<evidence type="ECO:0000256" key="5">
    <source>
        <dbReference type="ARBA" id="ARBA00023136"/>
    </source>
</evidence>
<accession>A0ABM5HNG8</accession>
<dbReference type="Pfam" id="PF08395">
    <property type="entry name" value="7tm_7"/>
    <property type="match status" value="1"/>
</dbReference>
<reference evidence="7" key="2">
    <citation type="submission" date="2025-05" db="UniProtKB">
        <authorList>
            <consortium name="EnsemblMetazoa"/>
        </authorList>
    </citation>
    <scope>IDENTIFICATION</scope>
</reference>
<reference evidence="8" key="1">
    <citation type="journal article" date="2021" name="Elife">
        <title>Highly contiguous assemblies of 101 drosophilid genomes.</title>
        <authorList>
            <person name="Kim B.Y."/>
            <person name="Wang J.R."/>
            <person name="Miller D.E."/>
            <person name="Barmina O."/>
            <person name="Delaney E."/>
            <person name="Thompson A."/>
            <person name="Comeault A.A."/>
            <person name="Peede D."/>
            <person name="D'Agostino E.R."/>
            <person name="Pelaez J."/>
            <person name="Aguilar J.M."/>
            <person name="Haji D."/>
            <person name="Matsunaga T."/>
            <person name="Armstrong E.E."/>
            <person name="Zych M."/>
            <person name="Ogawa Y."/>
            <person name="Stamenkovic-Radak M."/>
            <person name="Jelic M."/>
            <person name="Veselinovic M.S."/>
            <person name="Tanaskovic M."/>
            <person name="Eric P."/>
            <person name="Gao J.J."/>
            <person name="Katoh T.K."/>
            <person name="Toda M.J."/>
            <person name="Watabe H."/>
            <person name="Watada M."/>
            <person name="Davis J.S."/>
            <person name="Moyle L.C."/>
            <person name="Manoli G."/>
            <person name="Bertolini E."/>
            <person name="Kostal V."/>
            <person name="Hawley R.S."/>
            <person name="Takahashi A."/>
            <person name="Jones C.D."/>
            <person name="Price D.K."/>
            <person name="Whiteman N."/>
            <person name="Kopp A."/>
            <person name="Matute D.R."/>
            <person name="Petrov D.A."/>
        </authorList>
    </citation>
    <scope>NUCLEOTIDE SEQUENCE [LARGE SCALE GENOMIC DNA]</scope>
</reference>
<keyword evidence="3 6" id="KW-0812">Transmembrane</keyword>
<organism evidence="7 8">
    <name type="scientific">Drosophila rhopaloa</name>
    <name type="common">Fruit fly</name>
    <dbReference type="NCBI Taxonomy" id="1041015"/>
    <lineage>
        <taxon>Eukaryota</taxon>
        <taxon>Metazoa</taxon>
        <taxon>Ecdysozoa</taxon>
        <taxon>Arthropoda</taxon>
        <taxon>Hexapoda</taxon>
        <taxon>Insecta</taxon>
        <taxon>Pterygota</taxon>
        <taxon>Neoptera</taxon>
        <taxon>Endopterygota</taxon>
        <taxon>Diptera</taxon>
        <taxon>Brachycera</taxon>
        <taxon>Muscomorpha</taxon>
        <taxon>Ephydroidea</taxon>
        <taxon>Drosophilidae</taxon>
        <taxon>Drosophila</taxon>
        <taxon>Sophophora</taxon>
    </lineage>
</organism>
<keyword evidence="5 6" id="KW-0472">Membrane</keyword>
<comment type="similarity">
    <text evidence="6">Belongs to the insect chemoreceptor superfamily. Gustatory receptor (GR) family.</text>
</comment>
<feature type="transmembrane region" description="Helical" evidence="6">
    <location>
        <begin position="287"/>
        <end position="314"/>
    </location>
</feature>
<dbReference type="GeneID" id="108047311"/>
<dbReference type="EnsemblMetazoa" id="XM_017127428.2">
    <property type="protein sequence ID" value="XP_016982917.2"/>
    <property type="gene ID" value="LOC108047311"/>
</dbReference>
<evidence type="ECO:0000256" key="2">
    <source>
        <dbReference type="ARBA" id="ARBA00022475"/>
    </source>
</evidence>
<dbReference type="InterPro" id="IPR013604">
    <property type="entry name" value="7TM_chemorcpt"/>
</dbReference>
<feature type="transmembrane region" description="Helical" evidence="6">
    <location>
        <begin position="254"/>
        <end position="275"/>
    </location>
</feature>
<dbReference type="Proteomes" id="UP001652680">
    <property type="component" value="Unassembled WGS sequence"/>
</dbReference>
<keyword evidence="2 6" id="KW-1003">Cell membrane</keyword>
<evidence type="ECO:0000256" key="3">
    <source>
        <dbReference type="ARBA" id="ARBA00022692"/>
    </source>
</evidence>
<keyword evidence="8" id="KW-1185">Reference proteome</keyword>
<evidence type="ECO:0000313" key="7">
    <source>
        <dbReference type="EnsemblMetazoa" id="XP_016982917.2"/>
    </source>
</evidence>
<keyword evidence="6" id="KW-0807">Transducer</keyword>
<evidence type="ECO:0000256" key="1">
    <source>
        <dbReference type="ARBA" id="ARBA00004651"/>
    </source>
</evidence>
<keyword evidence="4 6" id="KW-1133">Transmembrane helix</keyword>
<comment type="function">
    <text evidence="6">Gustatory receptor which mediates acceptance or avoidance behavior, depending on its substrates.</text>
</comment>
<feature type="transmembrane region" description="Helical" evidence="6">
    <location>
        <begin position="129"/>
        <end position="146"/>
    </location>
</feature>
<evidence type="ECO:0000256" key="4">
    <source>
        <dbReference type="ARBA" id="ARBA00022989"/>
    </source>
</evidence>
<evidence type="ECO:0000313" key="8">
    <source>
        <dbReference type="Proteomes" id="UP001652680"/>
    </source>
</evidence>
<dbReference type="RefSeq" id="XP_016982917.2">
    <property type="nucleotide sequence ID" value="XM_017127428.2"/>
</dbReference>
<evidence type="ECO:0000256" key="6">
    <source>
        <dbReference type="RuleBase" id="RU363108"/>
    </source>
</evidence>